<evidence type="ECO:0000313" key="2">
    <source>
        <dbReference type="EMBL" id="KAK4449544.1"/>
    </source>
</evidence>
<evidence type="ECO:0000313" key="3">
    <source>
        <dbReference type="Proteomes" id="UP001321760"/>
    </source>
</evidence>
<protein>
    <submittedName>
        <fullName evidence="2">Heterokaryon incompatibility protein-domain-containing protein</fullName>
    </submittedName>
</protein>
<feature type="domain" description="Heterokaryon incompatibility" evidence="1">
    <location>
        <begin position="77"/>
        <end position="255"/>
    </location>
</feature>
<name>A0AAV9GNK9_9PEZI</name>
<keyword evidence="3" id="KW-1185">Reference proteome</keyword>
<comment type="caution">
    <text evidence="2">The sequence shown here is derived from an EMBL/GenBank/DDBJ whole genome shotgun (WGS) entry which is preliminary data.</text>
</comment>
<sequence>MAPAFSGGEIYVPERDTPTTIPDSTPTFTYDALPTHESEKYFRLLKIKPAIFLADVLDCELIVAPVAPSNSDSTPPFDALSYAWSLDDRPSQQQIWAPITGPKEILVNGKRLVVQESLAAALHRYRRLGCSYLRRDKGPWKGKAEYIWADAICIDQSNLPEKTSQVSMMHEIYRRARRVFIDLGIVRDDWISALCLMDTIQSITSLMHYPRGPAFFDDETISDIFELPPVDHIAWNALGHTLEMPWFRRTWVVQEMALPRREPIAMFGRYCFGLEKFFKVLDFIQDQGYHNALSRNSFARDTGLVNAVKMHGIRRNHHRGTLFSVALLERIRDFAARDPRDKVFGVLSLMPGNERILPDYSLAVDQAYTRYAKQIIIAGYGPRLLDTAGLQRRTPGDPLSRTWVPDWRAQSLIPRIISHIRQHPYRASGPLRQNFSLVPPNPHPTDASLEFPLLKIQAYPLDTILATTDILFPDLLLGKSTPFQPVFRTISDFITTHRALCSARYNTDNLDDITARTLLMDDLYLAQENTLLTYSEITYPGENFRTMMDDAEAVNAELKSETRKMSPLKTFQKQTNATLPDRRLGVTRGGYMGIFPGVAEEGDGIFIVAGAGVPFVLREVMGEVKREEVRRFQLVGDAYVHGVMYGEALGLEGFEMGDVLLV</sequence>
<evidence type="ECO:0000259" key="1">
    <source>
        <dbReference type="Pfam" id="PF06985"/>
    </source>
</evidence>
<accession>A0AAV9GNK9</accession>
<dbReference type="InterPro" id="IPR052895">
    <property type="entry name" value="HetReg/Transcr_Mod"/>
</dbReference>
<reference evidence="2" key="1">
    <citation type="journal article" date="2023" name="Mol. Phylogenet. Evol.">
        <title>Genome-scale phylogeny and comparative genomics of the fungal order Sordariales.</title>
        <authorList>
            <person name="Hensen N."/>
            <person name="Bonometti L."/>
            <person name="Westerberg I."/>
            <person name="Brannstrom I.O."/>
            <person name="Guillou S."/>
            <person name="Cros-Aarteil S."/>
            <person name="Calhoun S."/>
            <person name="Haridas S."/>
            <person name="Kuo A."/>
            <person name="Mondo S."/>
            <person name="Pangilinan J."/>
            <person name="Riley R."/>
            <person name="LaButti K."/>
            <person name="Andreopoulos B."/>
            <person name="Lipzen A."/>
            <person name="Chen C."/>
            <person name="Yan M."/>
            <person name="Daum C."/>
            <person name="Ng V."/>
            <person name="Clum A."/>
            <person name="Steindorff A."/>
            <person name="Ohm R.A."/>
            <person name="Martin F."/>
            <person name="Silar P."/>
            <person name="Natvig D.O."/>
            <person name="Lalanne C."/>
            <person name="Gautier V."/>
            <person name="Ament-Velasquez S.L."/>
            <person name="Kruys A."/>
            <person name="Hutchinson M.I."/>
            <person name="Powell A.J."/>
            <person name="Barry K."/>
            <person name="Miller A.N."/>
            <person name="Grigoriev I.V."/>
            <person name="Debuchy R."/>
            <person name="Gladieux P."/>
            <person name="Hiltunen Thoren M."/>
            <person name="Johannesson H."/>
        </authorList>
    </citation>
    <scope>NUCLEOTIDE SEQUENCE</scope>
    <source>
        <strain evidence="2">PSN243</strain>
    </source>
</reference>
<gene>
    <name evidence="2" type="ORF">QBC34DRAFT_462679</name>
</gene>
<dbReference type="AlphaFoldDB" id="A0AAV9GNK9"/>
<organism evidence="2 3">
    <name type="scientific">Podospora aff. communis PSN243</name>
    <dbReference type="NCBI Taxonomy" id="3040156"/>
    <lineage>
        <taxon>Eukaryota</taxon>
        <taxon>Fungi</taxon>
        <taxon>Dikarya</taxon>
        <taxon>Ascomycota</taxon>
        <taxon>Pezizomycotina</taxon>
        <taxon>Sordariomycetes</taxon>
        <taxon>Sordariomycetidae</taxon>
        <taxon>Sordariales</taxon>
        <taxon>Podosporaceae</taxon>
        <taxon>Podospora</taxon>
    </lineage>
</organism>
<reference evidence="2" key="2">
    <citation type="submission" date="2023-05" db="EMBL/GenBank/DDBJ databases">
        <authorList>
            <consortium name="Lawrence Berkeley National Laboratory"/>
            <person name="Steindorff A."/>
            <person name="Hensen N."/>
            <person name="Bonometti L."/>
            <person name="Westerberg I."/>
            <person name="Brannstrom I.O."/>
            <person name="Guillou S."/>
            <person name="Cros-Aarteil S."/>
            <person name="Calhoun S."/>
            <person name="Haridas S."/>
            <person name="Kuo A."/>
            <person name="Mondo S."/>
            <person name="Pangilinan J."/>
            <person name="Riley R."/>
            <person name="Labutti K."/>
            <person name="Andreopoulos B."/>
            <person name="Lipzen A."/>
            <person name="Chen C."/>
            <person name="Yanf M."/>
            <person name="Daum C."/>
            <person name="Ng V."/>
            <person name="Clum A."/>
            <person name="Ohm R."/>
            <person name="Martin F."/>
            <person name="Silar P."/>
            <person name="Natvig D."/>
            <person name="Lalanne C."/>
            <person name="Gautier V."/>
            <person name="Ament-Velasquez S.L."/>
            <person name="Kruys A."/>
            <person name="Hutchinson M.I."/>
            <person name="Powell A.J."/>
            <person name="Barry K."/>
            <person name="Miller A.N."/>
            <person name="Grigoriev I.V."/>
            <person name="Debuchy R."/>
            <person name="Gladieux P."/>
            <person name="Thoren M.H."/>
            <person name="Johannesson H."/>
        </authorList>
    </citation>
    <scope>NUCLEOTIDE SEQUENCE</scope>
    <source>
        <strain evidence="2">PSN243</strain>
    </source>
</reference>
<proteinExistence type="predicted"/>
<dbReference type="Pfam" id="PF26639">
    <property type="entry name" value="Het-6_barrel"/>
    <property type="match status" value="1"/>
</dbReference>
<dbReference type="Pfam" id="PF06985">
    <property type="entry name" value="HET"/>
    <property type="match status" value="1"/>
</dbReference>
<dbReference type="EMBL" id="MU865936">
    <property type="protein sequence ID" value="KAK4449544.1"/>
    <property type="molecule type" value="Genomic_DNA"/>
</dbReference>
<dbReference type="InterPro" id="IPR010730">
    <property type="entry name" value="HET"/>
</dbReference>
<dbReference type="PANTHER" id="PTHR24148:SF64">
    <property type="entry name" value="HETEROKARYON INCOMPATIBILITY DOMAIN-CONTAINING PROTEIN"/>
    <property type="match status" value="1"/>
</dbReference>
<dbReference type="PANTHER" id="PTHR24148">
    <property type="entry name" value="ANKYRIN REPEAT DOMAIN-CONTAINING PROTEIN 39 HOMOLOG-RELATED"/>
    <property type="match status" value="1"/>
</dbReference>
<dbReference type="Proteomes" id="UP001321760">
    <property type="component" value="Unassembled WGS sequence"/>
</dbReference>